<dbReference type="EMBL" id="BAABEY010000018">
    <property type="protein sequence ID" value="GAA4437347.1"/>
    <property type="molecule type" value="Genomic_DNA"/>
</dbReference>
<feature type="domain" description="Toxin SymE-like" evidence="1">
    <location>
        <begin position="26"/>
        <end position="69"/>
    </location>
</feature>
<evidence type="ECO:0000259" key="1">
    <source>
        <dbReference type="Pfam" id="PF08845"/>
    </source>
</evidence>
<proteinExistence type="predicted"/>
<keyword evidence="3" id="KW-1185">Reference proteome</keyword>
<dbReference type="Pfam" id="PF08845">
    <property type="entry name" value="SymE_toxin"/>
    <property type="match status" value="1"/>
</dbReference>
<accession>A0ABP8LUW1</accession>
<protein>
    <recommendedName>
        <fullName evidence="1">Toxin SymE-like domain-containing protein</fullName>
    </recommendedName>
</protein>
<sequence>METIKEGQAKVRTLKVYDKIFTRGGNVAYGRHQVVYPEIRLMGQWLADCGFGPGQHIEVVQEEGRLTIRKVER</sequence>
<dbReference type="RefSeq" id="WP_345027904.1">
    <property type="nucleotide sequence ID" value="NZ_BAABEY010000018.1"/>
</dbReference>
<evidence type="ECO:0000313" key="3">
    <source>
        <dbReference type="Proteomes" id="UP001501508"/>
    </source>
</evidence>
<dbReference type="Proteomes" id="UP001501508">
    <property type="component" value="Unassembled WGS sequence"/>
</dbReference>
<name>A0ABP8LUW1_9BACT</name>
<reference evidence="3" key="1">
    <citation type="journal article" date="2019" name="Int. J. Syst. Evol. Microbiol.">
        <title>The Global Catalogue of Microorganisms (GCM) 10K type strain sequencing project: providing services to taxonomists for standard genome sequencing and annotation.</title>
        <authorList>
            <consortium name="The Broad Institute Genomics Platform"/>
            <consortium name="The Broad Institute Genome Sequencing Center for Infectious Disease"/>
            <person name="Wu L."/>
            <person name="Ma J."/>
        </authorList>
    </citation>
    <scope>NUCLEOTIDE SEQUENCE [LARGE SCALE GENOMIC DNA]</scope>
    <source>
        <strain evidence="3">JCM 31920</strain>
    </source>
</reference>
<evidence type="ECO:0000313" key="2">
    <source>
        <dbReference type="EMBL" id="GAA4437347.1"/>
    </source>
</evidence>
<gene>
    <name evidence="2" type="ORF">GCM10023091_16430</name>
</gene>
<comment type="caution">
    <text evidence="2">The sequence shown here is derived from an EMBL/GenBank/DDBJ whole genome shotgun (WGS) entry which is preliminary data.</text>
</comment>
<organism evidence="2 3">
    <name type="scientific">Ravibacter arvi</name>
    <dbReference type="NCBI Taxonomy" id="2051041"/>
    <lineage>
        <taxon>Bacteria</taxon>
        <taxon>Pseudomonadati</taxon>
        <taxon>Bacteroidota</taxon>
        <taxon>Cytophagia</taxon>
        <taxon>Cytophagales</taxon>
        <taxon>Spirosomataceae</taxon>
        <taxon>Ravibacter</taxon>
    </lineage>
</organism>
<dbReference type="InterPro" id="IPR014944">
    <property type="entry name" value="Toxin_SymE-like"/>
</dbReference>